<reference evidence="2" key="1">
    <citation type="submission" date="2023-03" db="EMBL/GenBank/DDBJ databases">
        <title>Massive genome expansion in bonnet fungi (Mycena s.s.) driven by repeated elements and novel gene families across ecological guilds.</title>
        <authorList>
            <consortium name="Lawrence Berkeley National Laboratory"/>
            <person name="Harder C.B."/>
            <person name="Miyauchi S."/>
            <person name="Viragh M."/>
            <person name="Kuo A."/>
            <person name="Thoen E."/>
            <person name="Andreopoulos B."/>
            <person name="Lu D."/>
            <person name="Skrede I."/>
            <person name="Drula E."/>
            <person name="Henrissat B."/>
            <person name="Morin E."/>
            <person name="Kohler A."/>
            <person name="Barry K."/>
            <person name="LaButti K."/>
            <person name="Morin E."/>
            <person name="Salamov A."/>
            <person name="Lipzen A."/>
            <person name="Mereny Z."/>
            <person name="Hegedus B."/>
            <person name="Baldrian P."/>
            <person name="Stursova M."/>
            <person name="Weitz H."/>
            <person name="Taylor A."/>
            <person name="Grigoriev I.V."/>
            <person name="Nagy L.G."/>
            <person name="Martin F."/>
            <person name="Kauserud H."/>
        </authorList>
    </citation>
    <scope>NUCLEOTIDE SEQUENCE</scope>
    <source>
        <strain evidence="2">9284</strain>
    </source>
</reference>
<dbReference type="Proteomes" id="UP001221142">
    <property type="component" value="Unassembled WGS sequence"/>
</dbReference>
<name>A0AAD7B1W4_9AGAR</name>
<keyword evidence="3" id="KW-1185">Reference proteome</keyword>
<protein>
    <submittedName>
        <fullName evidence="2">Uncharacterized protein</fullName>
    </submittedName>
</protein>
<dbReference type="EMBL" id="JARKIF010000050">
    <property type="protein sequence ID" value="KAJ7607429.1"/>
    <property type="molecule type" value="Genomic_DNA"/>
</dbReference>
<comment type="caution">
    <text evidence="2">The sequence shown here is derived from an EMBL/GenBank/DDBJ whole genome shotgun (WGS) entry which is preliminary data.</text>
</comment>
<accession>A0AAD7B1W4</accession>
<keyword evidence="1" id="KW-0812">Transmembrane</keyword>
<organism evidence="2 3">
    <name type="scientific">Roridomyces roridus</name>
    <dbReference type="NCBI Taxonomy" id="1738132"/>
    <lineage>
        <taxon>Eukaryota</taxon>
        <taxon>Fungi</taxon>
        <taxon>Dikarya</taxon>
        <taxon>Basidiomycota</taxon>
        <taxon>Agaricomycotina</taxon>
        <taxon>Agaricomycetes</taxon>
        <taxon>Agaricomycetidae</taxon>
        <taxon>Agaricales</taxon>
        <taxon>Marasmiineae</taxon>
        <taxon>Mycenaceae</taxon>
        <taxon>Roridomyces</taxon>
    </lineage>
</organism>
<proteinExistence type="predicted"/>
<gene>
    <name evidence="2" type="ORF">FB45DRAFT_1040389</name>
</gene>
<sequence>MPAVPVNALPPAVPTAVLQMAETLIMTYLLDVALCGILSVQTYFYYLAFPNDRWINKTFVYATYVLGLFLTGLVVYQAFIMFGSGFADIIGATKVRAGWPLAPVIGGFCYVPFQHQLRYLNSGTQLRSRRDASRRRSASRAPRF</sequence>
<evidence type="ECO:0000256" key="1">
    <source>
        <dbReference type="SAM" id="Phobius"/>
    </source>
</evidence>
<feature type="transmembrane region" description="Helical" evidence="1">
    <location>
        <begin position="25"/>
        <end position="47"/>
    </location>
</feature>
<feature type="transmembrane region" description="Helical" evidence="1">
    <location>
        <begin position="59"/>
        <end position="79"/>
    </location>
</feature>
<evidence type="ECO:0000313" key="3">
    <source>
        <dbReference type="Proteomes" id="UP001221142"/>
    </source>
</evidence>
<feature type="transmembrane region" description="Helical" evidence="1">
    <location>
        <begin position="99"/>
        <end position="120"/>
    </location>
</feature>
<dbReference type="AlphaFoldDB" id="A0AAD7B1W4"/>
<evidence type="ECO:0000313" key="2">
    <source>
        <dbReference type="EMBL" id="KAJ7607429.1"/>
    </source>
</evidence>
<keyword evidence="1" id="KW-0472">Membrane</keyword>
<keyword evidence="1" id="KW-1133">Transmembrane helix</keyword>